<sequence length="428" mass="46862">MTAHLAPLAATLPRGRLLRARDLWESSGAARGIETGAGRDVEEIGRRLSALVDAGELLRIRRGIYLHPATWFESPPWDRHLIAAAAVHLLAPQTHFCRTTALALHGVGLLHPPDAVTVRTARNSESGLHSAPALTGRASTTAIERLLRAHTQAHDGGAPSPAALRAIGTRHHQYPRALRDRLRDGLGEEWKPGYELALFRQPFPGLENFDAESSAGRELCVEPLGLVLADTVPRLDFADAVVVLDAYKAGRVGDRRHPAGPLSLVEPWLGQVASARGRARWDAAWNFADGGAESAGESWARVRIAELGFAAPILQRMFQLPNGRFCITDFFWEGPGVVGEFDGLMKYRTSRALSGRSAEEVVIAEKEREDGLRALGLTVLRFTWADLQDPSRLRRLLSMADVPCSQRFTGADAFYQGDRRAGRTRKGR</sequence>
<dbReference type="Proteomes" id="UP000636579">
    <property type="component" value="Unassembled WGS sequence"/>
</dbReference>
<organism evidence="1 2">
    <name type="scientific">Nesterenkonia halotolerans</name>
    <dbReference type="NCBI Taxonomy" id="225325"/>
    <lineage>
        <taxon>Bacteria</taxon>
        <taxon>Bacillati</taxon>
        <taxon>Actinomycetota</taxon>
        <taxon>Actinomycetes</taxon>
        <taxon>Micrococcales</taxon>
        <taxon>Micrococcaceae</taxon>
        <taxon>Nesterenkonia</taxon>
    </lineage>
</organism>
<reference evidence="1 2" key="1">
    <citation type="submission" date="2020-10" db="EMBL/GenBank/DDBJ databases">
        <title>Sequencing the genomes of 1000 actinobacteria strains.</title>
        <authorList>
            <person name="Klenk H.-P."/>
        </authorList>
    </citation>
    <scope>NUCLEOTIDE SEQUENCE [LARGE SCALE GENOMIC DNA]</scope>
    <source>
        <strain evidence="1 2">DSM 15474</strain>
    </source>
</reference>
<evidence type="ECO:0000313" key="2">
    <source>
        <dbReference type="Proteomes" id="UP000636579"/>
    </source>
</evidence>
<dbReference type="EMBL" id="JADBEE010000001">
    <property type="protein sequence ID" value="MBE1514150.1"/>
    <property type="molecule type" value="Genomic_DNA"/>
</dbReference>
<protein>
    <recommendedName>
        <fullName evidence="3">Transcriptional regulator, AbiEi antitoxin, Type IV TA system</fullName>
    </recommendedName>
</protein>
<gene>
    <name evidence="1" type="ORF">H4W26_000905</name>
</gene>
<keyword evidence="2" id="KW-1185">Reference proteome</keyword>
<comment type="caution">
    <text evidence="1">The sequence shown here is derived from an EMBL/GenBank/DDBJ whole genome shotgun (WGS) entry which is preliminary data.</text>
</comment>
<accession>A0ABR9J5G8</accession>
<name>A0ABR9J5G8_9MICC</name>
<dbReference type="RefSeq" id="WP_192590937.1">
    <property type="nucleotide sequence ID" value="NZ_JADBEE010000001.1"/>
</dbReference>
<evidence type="ECO:0000313" key="1">
    <source>
        <dbReference type="EMBL" id="MBE1514150.1"/>
    </source>
</evidence>
<proteinExistence type="predicted"/>
<evidence type="ECO:0008006" key="3">
    <source>
        <dbReference type="Google" id="ProtNLM"/>
    </source>
</evidence>